<protein>
    <submittedName>
        <fullName evidence="2">TBC1 domain family member 19</fullName>
    </submittedName>
</protein>
<sequence length="576" mass="66352">MIAIIYMYLWSHLIFDDLDSFYRNLTQYYFEKKNYSSRKVNKMVSTVVWPQSSVNFMSAEIEKTEVYRKLLINLQDLVMDPSVSCDALEDQMRKLISESGYKQKLRNLVYQFIAKDPNLKNEIQQRKEPLEYIQKAQINWEHRITKSLNNMSNELGLVFSRKRPVSEQIEFEAKWSELGSEDMDLSRFRPVYSPKDFLEVLINVKSPNIGLVMNPDPGPSTYWSLIKVPLKVKSFHQMRLQFEEMAGYIDHLGLNILPFSNSDSSKKCLKERVSLGKHVLEANQASLAREFCKKGCPATLRADLWSLILGVDICGAHKLNFKHLKSCVFQHDLLIDKLIFKDIHLTASNDDQYFVFEDLLYQILLVFSRDTSMTSHFDLSSANPPKAVVRGTHTTVTYPPNGVIPFHGFSMYVAPLCYIYEDPITLYHIFRELYVRYFFRLHNLSSHPQGILSLALSFETLLDEVEPQLAYYFSAHDIYPLKIAIKWIIKAFSGCLATDQILQLWDCILAYDTTEIIVILAVGIMSLRKPILLQAENQATVENILADISGVKVIPVLHGMLSNAHHHHHGGSTFSR</sequence>
<comment type="caution">
    <text evidence="2">The sequence shown here is derived from an EMBL/GenBank/DDBJ whole genome shotgun (WGS) entry which is preliminary data.</text>
</comment>
<evidence type="ECO:0000313" key="2">
    <source>
        <dbReference type="EMBL" id="GFS30353.1"/>
    </source>
</evidence>
<dbReference type="InterPro" id="IPR042507">
    <property type="entry name" value="TBC1D19"/>
</dbReference>
<reference evidence="2" key="1">
    <citation type="submission" date="2020-08" db="EMBL/GenBank/DDBJ databases">
        <title>Multicomponent nature underlies the extraordinary mechanical properties of spider dragline silk.</title>
        <authorList>
            <person name="Kono N."/>
            <person name="Nakamura H."/>
            <person name="Mori M."/>
            <person name="Yoshida Y."/>
            <person name="Ohtoshi R."/>
            <person name="Malay A.D."/>
            <person name="Moran D.A.P."/>
            <person name="Tomita M."/>
            <person name="Numata K."/>
            <person name="Arakawa K."/>
        </authorList>
    </citation>
    <scope>NUCLEOTIDE SEQUENCE</scope>
</reference>
<dbReference type="PANTHER" id="PTHR16110">
    <property type="entry name" value="TBC1 DOMAIN FAMILY MEMBER 19"/>
    <property type="match status" value="1"/>
</dbReference>
<dbReference type="InterPro" id="IPR000195">
    <property type="entry name" value="Rab-GAP-TBC_dom"/>
</dbReference>
<dbReference type="SMART" id="SM00164">
    <property type="entry name" value="TBC"/>
    <property type="match status" value="1"/>
</dbReference>
<proteinExistence type="predicted"/>
<dbReference type="PROSITE" id="PS50086">
    <property type="entry name" value="TBC_RABGAP"/>
    <property type="match status" value="1"/>
</dbReference>
<feature type="domain" description="Rab-GAP TBC" evidence="1">
    <location>
        <begin position="295"/>
        <end position="512"/>
    </location>
</feature>
<dbReference type="InterPro" id="IPR035969">
    <property type="entry name" value="Rab-GAP_TBC_sf"/>
</dbReference>
<dbReference type="EMBL" id="BMAW01041703">
    <property type="protein sequence ID" value="GFS30353.1"/>
    <property type="molecule type" value="Genomic_DNA"/>
</dbReference>
<dbReference type="SUPFAM" id="SSF47923">
    <property type="entry name" value="Ypt/Rab-GAP domain of gyp1p"/>
    <property type="match status" value="1"/>
</dbReference>
<evidence type="ECO:0000259" key="1">
    <source>
        <dbReference type="PROSITE" id="PS50086"/>
    </source>
</evidence>
<dbReference type="Proteomes" id="UP000887013">
    <property type="component" value="Unassembled WGS sequence"/>
</dbReference>
<dbReference type="PANTHER" id="PTHR16110:SF1">
    <property type="entry name" value="TBC1 DOMAIN FAMILY MEMBER 19"/>
    <property type="match status" value="1"/>
</dbReference>
<dbReference type="OrthoDB" id="6410778at2759"/>
<organism evidence="2 3">
    <name type="scientific">Nephila pilipes</name>
    <name type="common">Giant wood spider</name>
    <name type="synonym">Nephila maculata</name>
    <dbReference type="NCBI Taxonomy" id="299642"/>
    <lineage>
        <taxon>Eukaryota</taxon>
        <taxon>Metazoa</taxon>
        <taxon>Ecdysozoa</taxon>
        <taxon>Arthropoda</taxon>
        <taxon>Chelicerata</taxon>
        <taxon>Arachnida</taxon>
        <taxon>Araneae</taxon>
        <taxon>Araneomorphae</taxon>
        <taxon>Entelegynae</taxon>
        <taxon>Araneoidea</taxon>
        <taxon>Nephilidae</taxon>
        <taxon>Nephila</taxon>
    </lineage>
</organism>
<gene>
    <name evidence="2" type="primary">TBC1D19</name>
    <name evidence="2" type="ORF">NPIL_831</name>
</gene>
<evidence type="ECO:0000313" key="3">
    <source>
        <dbReference type="Proteomes" id="UP000887013"/>
    </source>
</evidence>
<accession>A0A8X6M6S5</accession>
<keyword evidence="3" id="KW-1185">Reference proteome</keyword>
<dbReference type="Pfam" id="PF00566">
    <property type="entry name" value="RabGAP-TBC"/>
    <property type="match status" value="1"/>
</dbReference>
<dbReference type="Gene3D" id="1.10.472.80">
    <property type="entry name" value="Ypt/Rab-GAP domain of gyp1p, domain 3"/>
    <property type="match status" value="1"/>
</dbReference>
<dbReference type="AlphaFoldDB" id="A0A8X6M6S5"/>
<name>A0A8X6M6S5_NEPPI</name>